<reference evidence="1" key="2">
    <citation type="submission" date="2020-09" db="EMBL/GenBank/DDBJ databases">
        <authorList>
            <person name="Sun Q."/>
            <person name="Kim S."/>
        </authorList>
    </citation>
    <scope>NUCLEOTIDE SEQUENCE</scope>
    <source>
        <strain evidence="1">KCTC 12988</strain>
    </source>
</reference>
<dbReference type="AlphaFoldDB" id="A0A918WG82"/>
<dbReference type="EMBL" id="BMXI01000001">
    <property type="protein sequence ID" value="GHC41810.1"/>
    <property type="molecule type" value="Genomic_DNA"/>
</dbReference>
<gene>
    <name evidence="1" type="ORF">GCM10007100_03340</name>
</gene>
<evidence type="ECO:0000313" key="2">
    <source>
        <dbReference type="Proteomes" id="UP000644507"/>
    </source>
</evidence>
<accession>A0A918WG82</accession>
<reference evidence="1" key="1">
    <citation type="journal article" date="2014" name="Int. J. Syst. Evol. Microbiol.">
        <title>Complete genome sequence of Corynebacterium casei LMG S-19264T (=DSM 44701T), isolated from a smear-ripened cheese.</title>
        <authorList>
            <consortium name="US DOE Joint Genome Institute (JGI-PGF)"/>
            <person name="Walter F."/>
            <person name="Albersmeier A."/>
            <person name="Kalinowski J."/>
            <person name="Ruckert C."/>
        </authorList>
    </citation>
    <scope>NUCLEOTIDE SEQUENCE</scope>
    <source>
        <strain evidence="1">KCTC 12988</strain>
    </source>
</reference>
<protein>
    <submittedName>
        <fullName evidence="1">Uncharacterized protein</fullName>
    </submittedName>
</protein>
<name>A0A918WG82_9BACT</name>
<keyword evidence="2" id="KW-1185">Reference proteome</keyword>
<dbReference type="RefSeq" id="WP_189566749.1">
    <property type="nucleotide sequence ID" value="NZ_BMXI01000001.1"/>
</dbReference>
<proteinExistence type="predicted"/>
<dbReference type="Proteomes" id="UP000644507">
    <property type="component" value="Unassembled WGS sequence"/>
</dbReference>
<organism evidence="1 2">
    <name type="scientific">Roseibacillus persicicus</name>
    <dbReference type="NCBI Taxonomy" id="454148"/>
    <lineage>
        <taxon>Bacteria</taxon>
        <taxon>Pseudomonadati</taxon>
        <taxon>Verrucomicrobiota</taxon>
        <taxon>Verrucomicrobiia</taxon>
        <taxon>Verrucomicrobiales</taxon>
        <taxon>Verrucomicrobiaceae</taxon>
        <taxon>Roseibacillus</taxon>
    </lineage>
</organism>
<evidence type="ECO:0000313" key="1">
    <source>
        <dbReference type="EMBL" id="GHC41810.1"/>
    </source>
</evidence>
<comment type="caution">
    <text evidence="1">The sequence shown here is derived from an EMBL/GenBank/DDBJ whole genome shotgun (WGS) entry which is preliminary data.</text>
</comment>
<sequence>MHIGQKVVCVDDQNFLAPQLMSEFPKKGVIYTIRGSFPAIDKYGETKNILLEELNNPIANNGLEHGFNQKRFRELQKDETKLSKSEEATL</sequence>